<accession>X1KED6</accession>
<protein>
    <submittedName>
        <fullName evidence="1">Uncharacterized protein</fullName>
    </submittedName>
</protein>
<comment type="caution">
    <text evidence="1">The sequence shown here is derived from an EMBL/GenBank/DDBJ whole genome shotgun (WGS) entry which is preliminary data.</text>
</comment>
<dbReference type="EMBL" id="BARV01012584">
    <property type="protein sequence ID" value="GAI05417.1"/>
    <property type="molecule type" value="Genomic_DNA"/>
</dbReference>
<dbReference type="AlphaFoldDB" id="X1KED6"/>
<reference evidence="1" key="1">
    <citation type="journal article" date="2014" name="Front. Microbiol.">
        <title>High frequency of phylogenetically diverse reductive dehalogenase-homologous genes in deep subseafloor sedimentary metagenomes.</title>
        <authorList>
            <person name="Kawai M."/>
            <person name="Futagami T."/>
            <person name="Toyoda A."/>
            <person name="Takaki Y."/>
            <person name="Nishi S."/>
            <person name="Hori S."/>
            <person name="Arai W."/>
            <person name="Tsubouchi T."/>
            <person name="Morono Y."/>
            <person name="Uchiyama I."/>
            <person name="Ito T."/>
            <person name="Fujiyama A."/>
            <person name="Inagaki F."/>
            <person name="Takami H."/>
        </authorList>
    </citation>
    <scope>NUCLEOTIDE SEQUENCE</scope>
    <source>
        <strain evidence="1">Expedition CK06-06</strain>
    </source>
</reference>
<sequence>KRRDATCPITAEATHTGEGGKIFKPVRKKG</sequence>
<evidence type="ECO:0000313" key="1">
    <source>
        <dbReference type="EMBL" id="GAI05417.1"/>
    </source>
</evidence>
<organism evidence="1">
    <name type="scientific">marine sediment metagenome</name>
    <dbReference type="NCBI Taxonomy" id="412755"/>
    <lineage>
        <taxon>unclassified sequences</taxon>
        <taxon>metagenomes</taxon>
        <taxon>ecological metagenomes</taxon>
    </lineage>
</organism>
<name>X1KED6_9ZZZZ</name>
<proteinExistence type="predicted"/>
<feature type="non-terminal residue" evidence="1">
    <location>
        <position position="1"/>
    </location>
</feature>
<gene>
    <name evidence="1" type="ORF">S06H3_23227</name>
</gene>